<dbReference type="SMART" id="SM00273">
    <property type="entry name" value="ENTH"/>
    <property type="match status" value="1"/>
</dbReference>
<feature type="region of interest" description="Disordered" evidence="7">
    <location>
        <begin position="452"/>
        <end position="475"/>
    </location>
</feature>
<evidence type="ECO:0000256" key="1">
    <source>
        <dbReference type="ARBA" id="ARBA00004170"/>
    </source>
</evidence>
<feature type="domain" description="ENTH" evidence="8">
    <location>
        <begin position="13"/>
        <end position="145"/>
    </location>
</feature>
<dbReference type="Gene3D" id="1.25.40.90">
    <property type="match status" value="1"/>
</dbReference>
<sequence length="475" mass="52877">MTTTKSVLRSIKNVTNGYTSAQVMVRNATSNDPSGPTVSQMADIANHTFDRGELLEIMDIVDRRLNDKGKNWRHVAKSLTLLDYLVRYGSEDTVIWAKDNVYVIKTLREFQASDSMGRDQGAIVRVKAKELSDLLSDDDRLREERQVALRNRNVPHGRGRREDVNSALGDNEDYDSDLQQAIEESRQTAEEEEQKRRKNSDASLNRAIQLSLEEEEMRKKNTNLLDINEHNGDDAAPAVLGYYSAQPQVSTAQIIGYDMYGNPVYANQPMATGYLQNAYQSSAAQQQQLYQQQLYQQQLEAAQRQQQQQQNVVIQQTLNAQVPAPTGSNNPFALSNVQSNPTSSMVSATQQQPQQSQLLQAGHNTPQQSMSAGNQKINDQYAELNNLLAQGTGIDTFGNEGDARIPAQHTKTGAFFNSYGTGFRQEGERQDNSQFSETQYVGIPSTIVAAPTGYGFGNQRQSSEPKQPKGSLIDL</sequence>
<dbReference type="SUPFAM" id="SSF48464">
    <property type="entry name" value="ENTH/VHS domain"/>
    <property type="match status" value="1"/>
</dbReference>
<dbReference type="AlphaFoldDB" id="A0A7D9CW03"/>
<dbReference type="GO" id="GO:0030276">
    <property type="term" value="F:clathrin binding"/>
    <property type="evidence" value="ECO:0007669"/>
    <property type="project" value="TreeGrafter"/>
</dbReference>
<evidence type="ECO:0000259" key="8">
    <source>
        <dbReference type="PROSITE" id="PS50942"/>
    </source>
</evidence>
<dbReference type="CDD" id="cd16991">
    <property type="entry name" value="ENTH_Ent1_Ent2"/>
    <property type="match status" value="1"/>
</dbReference>
<evidence type="ECO:0000256" key="6">
    <source>
        <dbReference type="ARBA" id="ARBA00023121"/>
    </source>
</evidence>
<comment type="subcellular location">
    <subcellularLocation>
        <location evidence="2">Cytoplasm</location>
    </subcellularLocation>
    <subcellularLocation>
        <location evidence="1">Membrane</location>
        <topology evidence="1">Peripheral membrane protein</topology>
    </subcellularLocation>
</comment>
<reference evidence="9 12" key="2">
    <citation type="journal article" date="2020" name="Appl. Microbiol. Biotechnol.">
        <title>Targeted gene deletion in Brettanomyces bruxellensis with an expression-free CRISPR-Cas9 system.</title>
        <authorList>
            <person name="Varela C."/>
            <person name="Bartel C."/>
            <person name="Onetto C."/>
            <person name="Borneman A."/>
        </authorList>
    </citation>
    <scope>NUCLEOTIDE SEQUENCE [LARGE SCALE GENOMIC DNA]</scope>
    <source>
        <strain evidence="9 12">AWRI1613</strain>
    </source>
</reference>
<evidence type="ECO:0000256" key="4">
    <source>
        <dbReference type="ARBA" id="ARBA00022490"/>
    </source>
</evidence>
<dbReference type="Proteomes" id="UP000568158">
    <property type="component" value="Unassembled WGS sequence"/>
</dbReference>
<accession>A0A7D9CW03</accession>
<evidence type="ECO:0000256" key="2">
    <source>
        <dbReference type="ARBA" id="ARBA00004496"/>
    </source>
</evidence>
<protein>
    <submittedName>
        <fullName evidence="10">DEBR0S1_25378g1_1</fullName>
    </submittedName>
</protein>
<feature type="compositionally biased region" description="Polar residues" evidence="7">
    <location>
        <begin position="362"/>
        <end position="372"/>
    </location>
</feature>
<dbReference type="InterPro" id="IPR013809">
    <property type="entry name" value="ENTH"/>
</dbReference>
<reference evidence="10 11" key="1">
    <citation type="submission" date="2019-07" db="EMBL/GenBank/DDBJ databases">
        <authorList>
            <person name="Friedrich A."/>
            <person name="Schacherer J."/>
        </authorList>
    </citation>
    <scope>NUCLEOTIDE SEQUENCE [LARGE SCALE GENOMIC DNA]</scope>
</reference>
<evidence type="ECO:0000313" key="11">
    <source>
        <dbReference type="Proteomes" id="UP000478008"/>
    </source>
</evidence>
<dbReference type="GO" id="GO:0005543">
    <property type="term" value="F:phospholipid binding"/>
    <property type="evidence" value="ECO:0007669"/>
    <property type="project" value="TreeGrafter"/>
</dbReference>
<gene>
    <name evidence="10" type="primary">ENT1</name>
    <name evidence="10" type="ORF">DEBR0S1_25378G</name>
    <name evidence="9" type="ORF">HII12_000233</name>
</gene>
<dbReference type="PROSITE" id="PS50942">
    <property type="entry name" value="ENTH"/>
    <property type="match status" value="1"/>
</dbReference>
<feature type="region of interest" description="Disordered" evidence="7">
    <location>
        <begin position="324"/>
        <end position="372"/>
    </location>
</feature>
<feature type="compositionally biased region" description="Polar residues" evidence="7">
    <location>
        <begin position="326"/>
        <end position="349"/>
    </location>
</feature>
<dbReference type="SMART" id="SM00726">
    <property type="entry name" value="UIM"/>
    <property type="match status" value="2"/>
</dbReference>
<organism evidence="10 11">
    <name type="scientific">Dekkera bruxellensis</name>
    <name type="common">Brettanomyces custersii</name>
    <dbReference type="NCBI Taxonomy" id="5007"/>
    <lineage>
        <taxon>Eukaryota</taxon>
        <taxon>Fungi</taxon>
        <taxon>Dikarya</taxon>
        <taxon>Ascomycota</taxon>
        <taxon>Saccharomycotina</taxon>
        <taxon>Pichiomycetes</taxon>
        <taxon>Pichiales</taxon>
        <taxon>Pichiaceae</taxon>
        <taxon>Brettanomyces</taxon>
    </lineage>
</organism>
<dbReference type="Proteomes" id="UP000478008">
    <property type="component" value="Unassembled WGS sequence"/>
</dbReference>
<dbReference type="GO" id="GO:0005886">
    <property type="term" value="C:plasma membrane"/>
    <property type="evidence" value="ECO:0007669"/>
    <property type="project" value="TreeGrafter"/>
</dbReference>
<feature type="region of interest" description="Disordered" evidence="7">
    <location>
        <begin position="148"/>
        <end position="204"/>
    </location>
</feature>
<feature type="compositionally biased region" description="Basic and acidic residues" evidence="7">
    <location>
        <begin position="183"/>
        <end position="195"/>
    </location>
</feature>
<dbReference type="GO" id="GO:0030125">
    <property type="term" value="C:clathrin vesicle coat"/>
    <property type="evidence" value="ECO:0007669"/>
    <property type="project" value="TreeGrafter"/>
</dbReference>
<dbReference type="GO" id="GO:0007015">
    <property type="term" value="P:actin filament organization"/>
    <property type="evidence" value="ECO:0007669"/>
    <property type="project" value="TreeGrafter"/>
</dbReference>
<evidence type="ECO:0000313" key="12">
    <source>
        <dbReference type="Proteomes" id="UP000568158"/>
    </source>
</evidence>
<dbReference type="Pfam" id="PF01417">
    <property type="entry name" value="ENTH"/>
    <property type="match status" value="1"/>
</dbReference>
<evidence type="ECO:0000256" key="7">
    <source>
        <dbReference type="SAM" id="MobiDB-lite"/>
    </source>
</evidence>
<evidence type="ECO:0000256" key="5">
    <source>
        <dbReference type="ARBA" id="ARBA00022553"/>
    </source>
</evidence>
<dbReference type="EMBL" id="JABCYN010000003">
    <property type="protein sequence ID" value="KAF6016192.1"/>
    <property type="molecule type" value="Genomic_DNA"/>
</dbReference>
<dbReference type="FunFam" id="1.25.40.90:FF:000006">
    <property type="entry name" value="Clathrin interactor 1"/>
    <property type="match status" value="1"/>
</dbReference>
<feature type="compositionally biased region" description="Low complexity" evidence="7">
    <location>
        <begin position="350"/>
        <end position="360"/>
    </location>
</feature>
<dbReference type="InterPro" id="IPR003903">
    <property type="entry name" value="UIM_dom"/>
</dbReference>
<dbReference type="GO" id="GO:0005768">
    <property type="term" value="C:endosome"/>
    <property type="evidence" value="ECO:0007669"/>
    <property type="project" value="TreeGrafter"/>
</dbReference>
<keyword evidence="6" id="KW-0446">Lipid-binding</keyword>
<dbReference type="EMBL" id="CABFWN010000001">
    <property type="protein sequence ID" value="VUG16776.1"/>
    <property type="molecule type" value="Genomic_DNA"/>
</dbReference>
<dbReference type="InterPro" id="IPR008942">
    <property type="entry name" value="ENTH_VHS"/>
</dbReference>
<name>A0A7D9CW03_DEKBR</name>
<evidence type="ECO:0000313" key="10">
    <source>
        <dbReference type="EMBL" id="VUG16776.1"/>
    </source>
</evidence>
<keyword evidence="5" id="KW-0597">Phosphoprotein</keyword>
<dbReference type="PANTHER" id="PTHR12276:SF110">
    <property type="entry name" value="EPSIN-1-RELATED"/>
    <property type="match status" value="1"/>
</dbReference>
<dbReference type="PROSITE" id="PS50330">
    <property type="entry name" value="UIM"/>
    <property type="match status" value="1"/>
</dbReference>
<comment type="similarity">
    <text evidence="3">Belongs to the epsin family.</text>
</comment>
<dbReference type="GO" id="GO:0006897">
    <property type="term" value="P:endocytosis"/>
    <property type="evidence" value="ECO:0007669"/>
    <property type="project" value="TreeGrafter"/>
</dbReference>
<dbReference type="PANTHER" id="PTHR12276">
    <property type="entry name" value="EPSIN/ENT-RELATED"/>
    <property type="match status" value="1"/>
</dbReference>
<evidence type="ECO:0000256" key="3">
    <source>
        <dbReference type="ARBA" id="ARBA00010130"/>
    </source>
</evidence>
<evidence type="ECO:0000313" key="9">
    <source>
        <dbReference type="EMBL" id="KAF6016192.1"/>
    </source>
</evidence>
<proteinExistence type="inferred from homology"/>
<keyword evidence="11" id="KW-1185">Reference proteome</keyword>
<keyword evidence="4" id="KW-0963">Cytoplasm</keyword>